<gene>
    <name evidence="1" type="ORF">S06H3_17090</name>
</gene>
<evidence type="ECO:0000313" key="1">
    <source>
        <dbReference type="EMBL" id="GAI04576.1"/>
    </source>
</evidence>
<accession>X1LFF8</accession>
<proteinExistence type="predicted"/>
<dbReference type="AlphaFoldDB" id="X1LFF8"/>
<protein>
    <submittedName>
        <fullName evidence="1">Uncharacterized protein</fullName>
    </submittedName>
</protein>
<feature type="non-terminal residue" evidence="1">
    <location>
        <position position="1"/>
    </location>
</feature>
<name>X1LFF8_9ZZZZ</name>
<reference evidence="1" key="1">
    <citation type="journal article" date="2014" name="Front. Microbiol.">
        <title>High frequency of phylogenetically diverse reductive dehalogenase-homologous genes in deep subseafloor sedimentary metagenomes.</title>
        <authorList>
            <person name="Kawai M."/>
            <person name="Futagami T."/>
            <person name="Toyoda A."/>
            <person name="Takaki Y."/>
            <person name="Nishi S."/>
            <person name="Hori S."/>
            <person name="Arai W."/>
            <person name="Tsubouchi T."/>
            <person name="Morono Y."/>
            <person name="Uchiyama I."/>
            <person name="Ito T."/>
            <person name="Fujiyama A."/>
            <person name="Inagaki F."/>
            <person name="Takami H."/>
        </authorList>
    </citation>
    <scope>NUCLEOTIDE SEQUENCE</scope>
    <source>
        <strain evidence="1">Expedition CK06-06</strain>
    </source>
</reference>
<sequence length="43" mass="4880">VDNIPAGFFRRLRQGQEALKLITNKAGEYNKKAPVGMYDRTIV</sequence>
<dbReference type="EMBL" id="BARV01008510">
    <property type="protein sequence ID" value="GAI04576.1"/>
    <property type="molecule type" value="Genomic_DNA"/>
</dbReference>
<organism evidence="1">
    <name type="scientific">marine sediment metagenome</name>
    <dbReference type="NCBI Taxonomy" id="412755"/>
    <lineage>
        <taxon>unclassified sequences</taxon>
        <taxon>metagenomes</taxon>
        <taxon>ecological metagenomes</taxon>
    </lineage>
</organism>
<comment type="caution">
    <text evidence="1">The sequence shown here is derived from an EMBL/GenBank/DDBJ whole genome shotgun (WGS) entry which is preliminary data.</text>
</comment>